<keyword evidence="3" id="KW-1185">Reference proteome</keyword>
<gene>
    <name evidence="2" type="ORF">EDC18_101100</name>
</gene>
<organism evidence="2 3">
    <name type="scientific">Natranaerovirga pectinivora</name>
    <dbReference type="NCBI Taxonomy" id="682400"/>
    <lineage>
        <taxon>Bacteria</taxon>
        <taxon>Bacillati</taxon>
        <taxon>Bacillota</taxon>
        <taxon>Clostridia</taxon>
        <taxon>Lachnospirales</taxon>
        <taxon>Natranaerovirgaceae</taxon>
        <taxon>Natranaerovirga</taxon>
    </lineage>
</organism>
<protein>
    <submittedName>
        <fullName evidence="2">Uncharacterized protein</fullName>
    </submittedName>
</protein>
<evidence type="ECO:0000313" key="2">
    <source>
        <dbReference type="EMBL" id="TCT16804.1"/>
    </source>
</evidence>
<comment type="caution">
    <text evidence="2">The sequence shown here is derived from an EMBL/GenBank/DDBJ whole genome shotgun (WGS) entry which is preliminary data.</text>
</comment>
<reference evidence="2 3" key="1">
    <citation type="submission" date="2019-03" db="EMBL/GenBank/DDBJ databases">
        <title>Genomic Encyclopedia of Type Strains, Phase IV (KMG-IV): sequencing the most valuable type-strain genomes for metagenomic binning, comparative biology and taxonomic classification.</title>
        <authorList>
            <person name="Goeker M."/>
        </authorList>
    </citation>
    <scope>NUCLEOTIDE SEQUENCE [LARGE SCALE GENOMIC DNA]</scope>
    <source>
        <strain evidence="2 3">DSM 24629</strain>
    </source>
</reference>
<dbReference type="OrthoDB" id="370186at186802"/>
<dbReference type="RefSeq" id="WP_132249166.1">
    <property type="nucleotide sequence ID" value="NZ_SMAL01000001.1"/>
</dbReference>
<accession>A0A4R3MPU5</accession>
<evidence type="ECO:0000313" key="3">
    <source>
        <dbReference type="Proteomes" id="UP000294902"/>
    </source>
</evidence>
<dbReference type="AlphaFoldDB" id="A0A4R3MPU5"/>
<feature type="region of interest" description="Disordered" evidence="1">
    <location>
        <begin position="1"/>
        <end position="26"/>
    </location>
</feature>
<dbReference type="EMBL" id="SMAL01000001">
    <property type="protein sequence ID" value="TCT16804.1"/>
    <property type="molecule type" value="Genomic_DNA"/>
</dbReference>
<name>A0A4R3MPU5_9FIRM</name>
<dbReference type="Proteomes" id="UP000294902">
    <property type="component" value="Unassembled WGS sequence"/>
</dbReference>
<feature type="compositionally biased region" description="Low complexity" evidence="1">
    <location>
        <begin position="1"/>
        <end position="19"/>
    </location>
</feature>
<sequence>MIHNNPDLNNTLKNNNQPTSKPYMGNYTSAEIGNMARMGLLGGELNKSSQKQEMKLNNEDPQKFF</sequence>
<evidence type="ECO:0000256" key="1">
    <source>
        <dbReference type="SAM" id="MobiDB-lite"/>
    </source>
</evidence>
<proteinExistence type="predicted"/>